<accession>A0A2W5TZ36</accession>
<organism evidence="1 2">
    <name type="scientific">Archangium gephyra</name>
    <dbReference type="NCBI Taxonomy" id="48"/>
    <lineage>
        <taxon>Bacteria</taxon>
        <taxon>Pseudomonadati</taxon>
        <taxon>Myxococcota</taxon>
        <taxon>Myxococcia</taxon>
        <taxon>Myxococcales</taxon>
        <taxon>Cystobacterineae</taxon>
        <taxon>Archangiaceae</taxon>
        <taxon>Archangium</taxon>
    </lineage>
</organism>
<dbReference type="EMBL" id="QFQP01000003">
    <property type="protein sequence ID" value="PZR16555.1"/>
    <property type="molecule type" value="Genomic_DNA"/>
</dbReference>
<comment type="caution">
    <text evidence="1">The sequence shown here is derived from an EMBL/GenBank/DDBJ whole genome shotgun (WGS) entry which is preliminary data.</text>
</comment>
<dbReference type="Proteomes" id="UP000249061">
    <property type="component" value="Unassembled WGS sequence"/>
</dbReference>
<evidence type="ECO:0008006" key="3">
    <source>
        <dbReference type="Google" id="ProtNLM"/>
    </source>
</evidence>
<dbReference type="AlphaFoldDB" id="A0A2W5TZ36"/>
<evidence type="ECO:0000313" key="1">
    <source>
        <dbReference type="EMBL" id="PZR16555.1"/>
    </source>
</evidence>
<evidence type="ECO:0000313" key="2">
    <source>
        <dbReference type="Proteomes" id="UP000249061"/>
    </source>
</evidence>
<sequence>MRYCRVGYGVGCVELRDDITFDDSSSTQTVACDPPPLLAPTSDLGAADDDDVTSDFTPTFTVSSTAQLVTWLRDDVVMASTPVVNGMATWTDDGTAAPGMHGYSVQHGPNAPPSARRHVLLTTLPAQTVP</sequence>
<name>A0A2W5TZ36_9BACT</name>
<reference evidence="1 2" key="1">
    <citation type="submission" date="2017-08" db="EMBL/GenBank/DDBJ databases">
        <title>Infants hospitalized years apart are colonized by the same room-sourced microbial strains.</title>
        <authorList>
            <person name="Brooks B."/>
            <person name="Olm M.R."/>
            <person name="Firek B.A."/>
            <person name="Baker R."/>
            <person name="Thomas B.C."/>
            <person name="Morowitz M.J."/>
            <person name="Banfield J.F."/>
        </authorList>
    </citation>
    <scope>NUCLEOTIDE SEQUENCE [LARGE SCALE GENOMIC DNA]</scope>
    <source>
        <strain evidence="1">S2_003_000_R2_14</strain>
    </source>
</reference>
<protein>
    <recommendedName>
        <fullName evidence="3">Bacterial Ig-like domain-containing protein</fullName>
    </recommendedName>
</protein>
<proteinExistence type="predicted"/>
<gene>
    <name evidence="1" type="ORF">DI536_05150</name>
</gene>